<reference evidence="4" key="1">
    <citation type="submission" date="2022-03" db="EMBL/GenBank/DDBJ databases">
        <title>Streptomyces 7R015 and 7R016 isolated from Barleria lupulina in Thailand.</title>
        <authorList>
            <person name="Kanchanasin P."/>
            <person name="Phongsopitanun W."/>
            <person name="Tanasupawat S."/>
        </authorList>
    </citation>
    <scope>NUCLEOTIDE SEQUENCE</scope>
    <source>
        <strain evidence="4">7R015</strain>
    </source>
</reference>
<dbReference type="PANTHER" id="PTHR30363:SF44">
    <property type="entry name" value="AGA OPERON TRANSCRIPTIONAL REPRESSOR-RELATED"/>
    <property type="match status" value="1"/>
</dbReference>
<keyword evidence="2" id="KW-0804">Transcription</keyword>
<keyword evidence="4" id="KW-0238">DNA-binding</keyword>
<dbReference type="InterPro" id="IPR036390">
    <property type="entry name" value="WH_DNA-bd_sf"/>
</dbReference>
<dbReference type="GO" id="GO:0003677">
    <property type="term" value="F:DNA binding"/>
    <property type="evidence" value="ECO:0007669"/>
    <property type="project" value="UniProtKB-KW"/>
</dbReference>
<keyword evidence="5" id="KW-1185">Reference proteome</keyword>
<evidence type="ECO:0000256" key="2">
    <source>
        <dbReference type="ARBA" id="ARBA00023163"/>
    </source>
</evidence>
<dbReference type="SUPFAM" id="SSF46785">
    <property type="entry name" value="Winged helix' DNA-binding domain"/>
    <property type="match status" value="1"/>
</dbReference>
<dbReference type="InterPro" id="IPR037171">
    <property type="entry name" value="NagB/RpiA_transferase-like"/>
</dbReference>
<evidence type="ECO:0000313" key="4">
    <source>
        <dbReference type="EMBL" id="MCI3273424.1"/>
    </source>
</evidence>
<name>A0ABS9Y880_9ACTN</name>
<evidence type="ECO:0000256" key="1">
    <source>
        <dbReference type="ARBA" id="ARBA00023015"/>
    </source>
</evidence>
<organism evidence="4 5">
    <name type="scientific">Streptomyces cylindrosporus</name>
    <dbReference type="NCBI Taxonomy" id="2927583"/>
    <lineage>
        <taxon>Bacteria</taxon>
        <taxon>Bacillati</taxon>
        <taxon>Actinomycetota</taxon>
        <taxon>Actinomycetes</taxon>
        <taxon>Kitasatosporales</taxon>
        <taxon>Streptomycetaceae</taxon>
        <taxon>Streptomyces</taxon>
    </lineage>
</organism>
<keyword evidence="1" id="KW-0805">Transcription regulation</keyword>
<dbReference type="PANTHER" id="PTHR30363">
    <property type="entry name" value="HTH-TYPE TRANSCRIPTIONAL REGULATOR SRLR-RELATED"/>
    <property type="match status" value="1"/>
</dbReference>
<dbReference type="SMART" id="SM00420">
    <property type="entry name" value="HTH_DEOR"/>
    <property type="match status" value="1"/>
</dbReference>
<evidence type="ECO:0000259" key="3">
    <source>
        <dbReference type="PROSITE" id="PS51000"/>
    </source>
</evidence>
<dbReference type="PROSITE" id="PS51000">
    <property type="entry name" value="HTH_DEOR_2"/>
    <property type="match status" value="1"/>
</dbReference>
<dbReference type="SUPFAM" id="SSF100950">
    <property type="entry name" value="NagB/RpiA/CoA transferase-like"/>
    <property type="match status" value="1"/>
</dbReference>
<dbReference type="Proteomes" id="UP001165269">
    <property type="component" value="Unassembled WGS sequence"/>
</dbReference>
<comment type="caution">
    <text evidence="4">The sequence shown here is derived from an EMBL/GenBank/DDBJ whole genome shotgun (WGS) entry which is preliminary data.</text>
</comment>
<dbReference type="InterPro" id="IPR014036">
    <property type="entry name" value="DeoR-like_C"/>
</dbReference>
<dbReference type="PRINTS" id="PR00037">
    <property type="entry name" value="HTHLACR"/>
</dbReference>
<accession>A0ABS9Y880</accession>
<dbReference type="InterPro" id="IPR001034">
    <property type="entry name" value="DeoR_HTH"/>
</dbReference>
<feature type="domain" description="HTH deoR-type" evidence="3">
    <location>
        <begin position="1"/>
        <end position="48"/>
    </location>
</feature>
<dbReference type="InterPro" id="IPR050313">
    <property type="entry name" value="Carb_Metab_HTH_regulators"/>
</dbReference>
<dbReference type="Gene3D" id="3.40.50.1360">
    <property type="match status" value="1"/>
</dbReference>
<evidence type="ECO:0000313" key="5">
    <source>
        <dbReference type="Proteomes" id="UP001165269"/>
    </source>
</evidence>
<sequence>MERLRESGRADVSVLAEATGTSEVTIRRDLEQLAALGVLRRVRGGAVSDLARGDEPPFVFRELKNTEAKRAIGAAVAGLVEDGEAVLLDGGTTALHIARALAGRRVTVMPLSLQAANALASAAPTRVILPGGELRPGELAVNGPLAEASLRALRFDTTILTCCGVSVTDGVTAYDLADAAVKTLAMAQARRVLLAADAGKFTRTALAAVAPVDRVDVLVTDAATPQPTLDALEALGIATHRAP</sequence>
<dbReference type="SMART" id="SM01134">
    <property type="entry name" value="DeoRC"/>
    <property type="match status" value="1"/>
</dbReference>
<gene>
    <name evidence="4" type="ORF">MQP27_20185</name>
</gene>
<dbReference type="Pfam" id="PF00455">
    <property type="entry name" value="DeoRC"/>
    <property type="match status" value="1"/>
</dbReference>
<protein>
    <submittedName>
        <fullName evidence="4">DeoR/GlpR family DNA-binding transcription regulator</fullName>
    </submittedName>
</protein>
<proteinExistence type="predicted"/>
<dbReference type="Pfam" id="PF08220">
    <property type="entry name" value="HTH_DeoR"/>
    <property type="match status" value="1"/>
</dbReference>
<dbReference type="EMBL" id="JALDAY010000006">
    <property type="protein sequence ID" value="MCI3273424.1"/>
    <property type="molecule type" value="Genomic_DNA"/>
</dbReference>